<dbReference type="Gene3D" id="1.10.8.60">
    <property type="match status" value="1"/>
</dbReference>
<dbReference type="InterPro" id="IPR003960">
    <property type="entry name" value="ATPase_AAA_CS"/>
</dbReference>
<dbReference type="SMART" id="SM00382">
    <property type="entry name" value="AAA"/>
    <property type="match status" value="1"/>
</dbReference>
<dbReference type="InterPro" id="IPR050168">
    <property type="entry name" value="AAA_ATPase_domain"/>
</dbReference>
<protein>
    <submittedName>
        <fullName evidence="3">p-loop containing nucleoside triphosphate hydrolase protein</fullName>
    </submittedName>
</protein>
<dbReference type="OrthoDB" id="10254455at2759"/>
<dbReference type="PANTHER" id="PTHR23077">
    <property type="entry name" value="AAA-FAMILY ATPASE"/>
    <property type="match status" value="1"/>
</dbReference>
<gene>
    <name evidence="3" type="ORF">M427DRAFT_455717</name>
</gene>
<dbReference type="CDD" id="cd19481">
    <property type="entry name" value="RecA-like_protease"/>
    <property type="match status" value="1"/>
</dbReference>
<sequence length="371" mass="41839">MLRTQRLERMEALKFLQFLDYFRGKKGWSVELLDREVLVEELKFYKSDSGGLPIYDRLRYYLQPMTLPRAFGDVRQPHGMLLYGPPGTGKTFIAKQLLSLGFVSLNEPLAAAEISGGLVGDSEGMLRALFERGARLPWLPCCLILDEMDNIAPNRLGAKEGGSETKQSVLTTLLTIFGGARDQPNVFLIGTTNVKSNMDPAFLRRMHIKAFVGLPSGKTRKDFVKKFLRLRETTLVLDEIGRMTTNFSVDNLKTLTSNVEASLYEEYSQRADAVITDWKSQVLPTLSNSMGIERWREAVLSVCRSETIFFGNHFIPDLLQQSLLTAQLNLKQFLEGAPLQHLSGKMFVDIRGVHAPSNEGKRIDQLSLLRF</sequence>
<dbReference type="Proteomes" id="UP000070544">
    <property type="component" value="Unassembled WGS sequence"/>
</dbReference>
<proteinExistence type="inferred from homology"/>
<keyword evidence="4" id="KW-1185">Reference proteome</keyword>
<dbReference type="GO" id="GO:0005524">
    <property type="term" value="F:ATP binding"/>
    <property type="evidence" value="ECO:0007669"/>
    <property type="project" value="UniProtKB-KW"/>
</dbReference>
<evidence type="ECO:0000313" key="4">
    <source>
        <dbReference type="Proteomes" id="UP000070544"/>
    </source>
</evidence>
<comment type="similarity">
    <text evidence="1">Belongs to the AAA ATPase family.</text>
</comment>
<dbReference type="AlphaFoldDB" id="A0A139A2M1"/>
<dbReference type="InterPro" id="IPR027417">
    <property type="entry name" value="P-loop_NTPase"/>
</dbReference>
<dbReference type="Pfam" id="PF00004">
    <property type="entry name" value="AAA"/>
    <property type="match status" value="1"/>
</dbReference>
<dbReference type="InterPro" id="IPR003959">
    <property type="entry name" value="ATPase_AAA_core"/>
</dbReference>
<keyword evidence="1" id="KW-0547">Nucleotide-binding</keyword>
<evidence type="ECO:0000313" key="3">
    <source>
        <dbReference type="EMBL" id="KXS11012.1"/>
    </source>
</evidence>
<dbReference type="SUPFAM" id="SSF52540">
    <property type="entry name" value="P-loop containing nucleoside triphosphate hydrolases"/>
    <property type="match status" value="1"/>
</dbReference>
<dbReference type="InterPro" id="IPR003593">
    <property type="entry name" value="AAA+_ATPase"/>
</dbReference>
<organism evidence="3 4">
    <name type="scientific">Gonapodya prolifera (strain JEL478)</name>
    <name type="common">Monoblepharis prolifera</name>
    <dbReference type="NCBI Taxonomy" id="1344416"/>
    <lineage>
        <taxon>Eukaryota</taxon>
        <taxon>Fungi</taxon>
        <taxon>Fungi incertae sedis</taxon>
        <taxon>Chytridiomycota</taxon>
        <taxon>Chytridiomycota incertae sedis</taxon>
        <taxon>Monoblepharidomycetes</taxon>
        <taxon>Monoblepharidales</taxon>
        <taxon>Gonapodyaceae</taxon>
        <taxon>Gonapodya</taxon>
    </lineage>
</organism>
<accession>A0A139A2M1</accession>
<evidence type="ECO:0000256" key="1">
    <source>
        <dbReference type="RuleBase" id="RU003651"/>
    </source>
</evidence>
<dbReference type="EMBL" id="KQ965810">
    <property type="protein sequence ID" value="KXS11012.1"/>
    <property type="molecule type" value="Genomic_DNA"/>
</dbReference>
<dbReference type="PROSITE" id="PS00674">
    <property type="entry name" value="AAA"/>
    <property type="match status" value="1"/>
</dbReference>
<evidence type="ECO:0000259" key="2">
    <source>
        <dbReference type="SMART" id="SM00382"/>
    </source>
</evidence>
<dbReference type="Gene3D" id="3.40.50.300">
    <property type="entry name" value="P-loop containing nucleotide triphosphate hydrolases"/>
    <property type="match status" value="1"/>
</dbReference>
<dbReference type="GO" id="GO:0016887">
    <property type="term" value="F:ATP hydrolysis activity"/>
    <property type="evidence" value="ECO:0007669"/>
    <property type="project" value="InterPro"/>
</dbReference>
<keyword evidence="1" id="KW-0067">ATP-binding</keyword>
<feature type="domain" description="AAA+ ATPase" evidence="2">
    <location>
        <begin position="76"/>
        <end position="212"/>
    </location>
</feature>
<reference evidence="3 4" key="1">
    <citation type="journal article" date="2015" name="Genome Biol. Evol.">
        <title>Phylogenomic analyses indicate that early fungi evolved digesting cell walls of algal ancestors of land plants.</title>
        <authorList>
            <person name="Chang Y."/>
            <person name="Wang S."/>
            <person name="Sekimoto S."/>
            <person name="Aerts A.L."/>
            <person name="Choi C."/>
            <person name="Clum A."/>
            <person name="LaButti K.M."/>
            <person name="Lindquist E.A."/>
            <person name="Yee Ngan C."/>
            <person name="Ohm R.A."/>
            <person name="Salamov A.A."/>
            <person name="Grigoriev I.V."/>
            <person name="Spatafora J.W."/>
            <person name="Berbee M.L."/>
        </authorList>
    </citation>
    <scope>NUCLEOTIDE SEQUENCE [LARGE SCALE GENOMIC DNA]</scope>
    <source>
        <strain evidence="3 4">JEL478</strain>
    </source>
</reference>
<dbReference type="STRING" id="1344416.A0A139A2M1"/>
<name>A0A139A2M1_GONPJ</name>
<keyword evidence="3" id="KW-0378">Hydrolase</keyword>